<dbReference type="EMBL" id="KV425918">
    <property type="protein sequence ID" value="KZV98511.1"/>
    <property type="molecule type" value="Genomic_DNA"/>
</dbReference>
<feature type="region of interest" description="Disordered" evidence="1">
    <location>
        <begin position="83"/>
        <end position="105"/>
    </location>
</feature>
<feature type="region of interest" description="Disordered" evidence="1">
    <location>
        <begin position="36"/>
        <end position="65"/>
    </location>
</feature>
<accession>A0A165LYJ7</accession>
<evidence type="ECO:0000256" key="1">
    <source>
        <dbReference type="SAM" id="MobiDB-lite"/>
    </source>
</evidence>
<feature type="compositionally biased region" description="Low complexity" evidence="1">
    <location>
        <begin position="88"/>
        <end position="105"/>
    </location>
</feature>
<organism evidence="2 3">
    <name type="scientific">Exidia glandulosa HHB12029</name>
    <dbReference type="NCBI Taxonomy" id="1314781"/>
    <lineage>
        <taxon>Eukaryota</taxon>
        <taxon>Fungi</taxon>
        <taxon>Dikarya</taxon>
        <taxon>Basidiomycota</taxon>
        <taxon>Agaricomycotina</taxon>
        <taxon>Agaricomycetes</taxon>
        <taxon>Auriculariales</taxon>
        <taxon>Exidiaceae</taxon>
        <taxon>Exidia</taxon>
    </lineage>
</organism>
<proteinExistence type="predicted"/>
<dbReference type="AlphaFoldDB" id="A0A165LYJ7"/>
<evidence type="ECO:0000313" key="3">
    <source>
        <dbReference type="Proteomes" id="UP000077266"/>
    </source>
</evidence>
<keyword evidence="3" id="KW-1185">Reference proteome</keyword>
<name>A0A165LYJ7_EXIGL</name>
<reference evidence="2 3" key="1">
    <citation type="journal article" date="2016" name="Mol. Biol. Evol.">
        <title>Comparative Genomics of Early-Diverging Mushroom-Forming Fungi Provides Insights into the Origins of Lignocellulose Decay Capabilities.</title>
        <authorList>
            <person name="Nagy L.G."/>
            <person name="Riley R."/>
            <person name="Tritt A."/>
            <person name="Adam C."/>
            <person name="Daum C."/>
            <person name="Floudas D."/>
            <person name="Sun H."/>
            <person name="Yadav J.S."/>
            <person name="Pangilinan J."/>
            <person name="Larsson K.H."/>
            <person name="Matsuura K."/>
            <person name="Barry K."/>
            <person name="Labutti K."/>
            <person name="Kuo R."/>
            <person name="Ohm R.A."/>
            <person name="Bhattacharya S.S."/>
            <person name="Shirouzu T."/>
            <person name="Yoshinaga Y."/>
            <person name="Martin F.M."/>
            <person name="Grigoriev I.V."/>
            <person name="Hibbett D.S."/>
        </authorList>
    </citation>
    <scope>NUCLEOTIDE SEQUENCE [LARGE SCALE GENOMIC DNA]</scope>
    <source>
        <strain evidence="2 3">HHB12029</strain>
    </source>
</reference>
<dbReference type="Proteomes" id="UP000077266">
    <property type="component" value="Unassembled WGS sequence"/>
</dbReference>
<evidence type="ECO:0000313" key="2">
    <source>
        <dbReference type="EMBL" id="KZV98511.1"/>
    </source>
</evidence>
<feature type="compositionally biased region" description="Basic residues" evidence="1">
    <location>
        <begin position="47"/>
        <end position="57"/>
    </location>
</feature>
<protein>
    <submittedName>
        <fullName evidence="2">Uncharacterized protein</fullName>
    </submittedName>
</protein>
<gene>
    <name evidence="2" type="ORF">EXIGLDRAFT_763511</name>
</gene>
<sequence length="143" mass="15550">MESSSDRLHSLDEQELLVLASGRAAVRHRRSSIFADPHVESAATPRARTRTMSRPRRPTNLPLASRSETDLALRFHIVLEDLPPSPAPSTASTSSTSSTGSTSVSRVFTRAWKRLAGTLRKPVDDLSLPEGFVVVASPSRATF</sequence>
<dbReference type="InParanoid" id="A0A165LYJ7"/>